<keyword evidence="1" id="KW-0808">Transferase</keyword>
<dbReference type="PANTHER" id="PTHR42282:SF1">
    <property type="entry name" value="PANTOATE KINASE"/>
    <property type="match status" value="1"/>
</dbReference>
<accession>A0A2H0YPF4</accession>
<evidence type="ECO:0000313" key="3">
    <source>
        <dbReference type="EMBL" id="PIS39632.1"/>
    </source>
</evidence>
<dbReference type="EMBL" id="PEYD01000016">
    <property type="protein sequence ID" value="PIS39632.1"/>
    <property type="molecule type" value="Genomic_DNA"/>
</dbReference>
<gene>
    <name evidence="3" type="ORF">COT33_00950</name>
</gene>
<dbReference type="InterPro" id="IPR012043">
    <property type="entry name" value="PoK"/>
</dbReference>
<dbReference type="Gene3D" id="3.30.230.10">
    <property type="match status" value="1"/>
</dbReference>
<dbReference type="SUPFAM" id="SSF54211">
    <property type="entry name" value="Ribosomal protein S5 domain 2-like"/>
    <property type="match status" value="1"/>
</dbReference>
<dbReference type="HAMAP" id="MF_02223">
    <property type="entry name" value="Pantoate_kinase"/>
    <property type="match status" value="1"/>
</dbReference>
<feature type="domain" description="GHMP kinase N-terminal" evidence="2">
    <location>
        <begin position="68"/>
        <end position="142"/>
    </location>
</feature>
<protein>
    <recommendedName>
        <fullName evidence="2">GHMP kinase N-terminal domain-containing protein</fullName>
    </recommendedName>
</protein>
<reference evidence="4" key="1">
    <citation type="submission" date="2017-09" db="EMBL/GenBank/DDBJ databases">
        <title>Depth-based differentiation of microbial function through sediment-hosted aquifers and enrichment of novel symbionts in the deep terrestrial subsurface.</title>
        <authorList>
            <person name="Probst A.J."/>
            <person name="Ladd B."/>
            <person name="Jarett J.K."/>
            <person name="Geller-Mcgrath D.E."/>
            <person name="Sieber C.M.K."/>
            <person name="Emerson J.B."/>
            <person name="Anantharaman K."/>
            <person name="Thomas B.C."/>
            <person name="Malmstrom R."/>
            <person name="Stieglmeier M."/>
            <person name="Klingl A."/>
            <person name="Woyke T."/>
            <person name="Ryan C.M."/>
            <person name="Banfield J.F."/>
        </authorList>
    </citation>
    <scope>NUCLEOTIDE SEQUENCE [LARGE SCALE GENOMIC DNA]</scope>
</reference>
<dbReference type="Pfam" id="PF00288">
    <property type="entry name" value="GHMP_kinases_N"/>
    <property type="match status" value="1"/>
</dbReference>
<sequence>MTLKIAVPLHITGFFAPQFSANPLLTGSVGAGLVITPGLVCVCKFSNKLSKSKVIYNGVETKIEPLQKLFDRVNFNKKVSIRLSSPVPLGFGYGVSGASTLAVSLALHRFLGKSNLKAAQLAHLAEVESLTGLGDALAIFSGRDLTVRLKPGAPGIGIVKSFSQPKNLRVITADLKRIKTKKMLKSMNQKTISLGQKILEKFVKNPSLENFFQYSQLFAKEIGWTNENFFKKLMPLKKQVFISSFSKSSFRSEIFQISEQRIRNKEYCIGFTVKKGVLFAVAEQNKLKNAVSILKKISPKIHIFKFGGGIKFSDYD</sequence>
<dbReference type="Proteomes" id="UP000230088">
    <property type="component" value="Unassembled WGS sequence"/>
</dbReference>
<dbReference type="InterPro" id="IPR014721">
    <property type="entry name" value="Ribsml_uS5_D2-typ_fold_subgr"/>
</dbReference>
<comment type="caution">
    <text evidence="3">The sequence shown here is derived from an EMBL/GenBank/DDBJ whole genome shotgun (WGS) entry which is preliminary data.</text>
</comment>
<evidence type="ECO:0000313" key="4">
    <source>
        <dbReference type="Proteomes" id="UP000230088"/>
    </source>
</evidence>
<organism evidence="3 4">
    <name type="scientific">Candidatus Nealsonbacteria bacterium CG08_land_8_20_14_0_20_38_20</name>
    <dbReference type="NCBI Taxonomy" id="1974705"/>
    <lineage>
        <taxon>Bacteria</taxon>
        <taxon>Candidatus Nealsoniibacteriota</taxon>
    </lineage>
</organism>
<name>A0A2H0YPF4_9BACT</name>
<keyword evidence="1" id="KW-0418">Kinase</keyword>
<dbReference type="GO" id="GO:0016301">
    <property type="term" value="F:kinase activity"/>
    <property type="evidence" value="ECO:0007669"/>
    <property type="project" value="UniProtKB-KW"/>
</dbReference>
<evidence type="ECO:0000259" key="2">
    <source>
        <dbReference type="Pfam" id="PF00288"/>
    </source>
</evidence>
<dbReference type="InterPro" id="IPR006204">
    <property type="entry name" value="GHMP_kinase_N_dom"/>
</dbReference>
<dbReference type="AlphaFoldDB" id="A0A2H0YPF4"/>
<dbReference type="GO" id="GO:0005524">
    <property type="term" value="F:ATP binding"/>
    <property type="evidence" value="ECO:0007669"/>
    <property type="project" value="InterPro"/>
</dbReference>
<evidence type="ECO:0000256" key="1">
    <source>
        <dbReference type="ARBA" id="ARBA00022777"/>
    </source>
</evidence>
<dbReference type="InterPro" id="IPR020568">
    <property type="entry name" value="Ribosomal_Su5_D2-typ_SF"/>
</dbReference>
<proteinExistence type="inferred from homology"/>
<dbReference type="PANTHER" id="PTHR42282">
    <property type="entry name" value="PANTOATE KINASE-RELATED"/>
    <property type="match status" value="1"/>
</dbReference>